<keyword evidence="4 7" id="KW-1133">Transmembrane helix</keyword>
<dbReference type="InterPro" id="IPR024449">
    <property type="entry name" value="Anti-sigma_RsgI_N"/>
</dbReference>
<keyword evidence="10" id="KW-1185">Reference proteome</keyword>
<evidence type="ECO:0000256" key="2">
    <source>
        <dbReference type="ARBA" id="ARBA00022475"/>
    </source>
</evidence>
<reference evidence="9 10" key="1">
    <citation type="submission" date="2023-07" db="EMBL/GenBank/DDBJ databases">
        <title>Genomic Encyclopedia of Type Strains, Phase IV (KMG-IV): sequencing the most valuable type-strain genomes for metagenomic binning, comparative biology and taxonomic classification.</title>
        <authorList>
            <person name="Goeker M."/>
        </authorList>
    </citation>
    <scope>NUCLEOTIDE SEQUENCE [LARGE SCALE GENOMIC DNA]</scope>
    <source>
        <strain evidence="9 10">DSM 19598</strain>
    </source>
</reference>
<feature type="compositionally biased region" description="Basic and acidic residues" evidence="6">
    <location>
        <begin position="321"/>
        <end position="337"/>
    </location>
</feature>
<feature type="compositionally biased region" description="Basic and acidic residues" evidence="6">
    <location>
        <begin position="253"/>
        <end position="270"/>
    </location>
</feature>
<gene>
    <name evidence="9" type="ORF">J2S25_001741</name>
</gene>
<dbReference type="PROSITE" id="PS51849">
    <property type="entry name" value="RSGI_N"/>
    <property type="match status" value="1"/>
</dbReference>
<name>A0ABU0FUD6_9BACI</name>
<feature type="region of interest" description="Disordered" evidence="6">
    <location>
        <begin position="223"/>
        <end position="357"/>
    </location>
</feature>
<evidence type="ECO:0000256" key="6">
    <source>
        <dbReference type="SAM" id="MobiDB-lite"/>
    </source>
</evidence>
<feature type="transmembrane region" description="Helical" evidence="7">
    <location>
        <begin position="61"/>
        <end position="83"/>
    </location>
</feature>
<dbReference type="InterPro" id="IPR055431">
    <property type="entry name" value="RsgI_M"/>
</dbReference>
<dbReference type="Proteomes" id="UP001242313">
    <property type="component" value="Unassembled WGS sequence"/>
</dbReference>
<comment type="caution">
    <text evidence="9">The sequence shown here is derived from an EMBL/GenBank/DDBJ whole genome shotgun (WGS) entry which is preliminary data.</text>
</comment>
<evidence type="ECO:0000259" key="8">
    <source>
        <dbReference type="PROSITE" id="PS51849"/>
    </source>
</evidence>
<feature type="domain" description="RsgI N-terminal anti-sigma" evidence="8">
    <location>
        <begin position="2"/>
        <end position="50"/>
    </location>
</feature>
<proteinExistence type="predicted"/>
<protein>
    <recommendedName>
        <fullName evidence="8">RsgI N-terminal anti-sigma domain-containing protein</fullName>
    </recommendedName>
</protein>
<keyword evidence="3 7" id="KW-0812">Transmembrane</keyword>
<sequence length="357" mass="40353">MRKGVILAINDLYLTLLTPEGEFLRARKFRQDYQIGEEIDFFPESEMDKRKKFRAPFFTSLKARSLILVAALLLMMAAVLPIYQEGQVYAYMSIDVNPSIEMAVNDELKVLEINGYNPEGKQIITEIEDWWKKDAAIVAKMILDKIEDHGYFTNQNAVIIATVHKSKARKSADQKLEQKVAEIKQTTAEENLNLKVVEATNEDREKAVKQGITAGVYKEKNITPAKEPAAAPPVKEQKAQPKAAQKSQVQQPIRKEPERELKKQEAPGKEKKVKPVLPKGSSDVKQQGNPVVEKINEKKNSESNGNSNQKSHPVHNGGIKPDLHLEKYKPEIKRNVIENKNSAQRETGKRIGNLIKK</sequence>
<keyword evidence="5 7" id="KW-0472">Membrane</keyword>
<evidence type="ECO:0000256" key="4">
    <source>
        <dbReference type="ARBA" id="ARBA00022989"/>
    </source>
</evidence>
<dbReference type="Pfam" id="PF23750">
    <property type="entry name" value="RsgI_M"/>
    <property type="match status" value="1"/>
</dbReference>
<comment type="subcellular location">
    <subcellularLocation>
        <location evidence="1">Cell membrane</location>
        <topology evidence="1">Single-pass membrane protein</topology>
    </subcellularLocation>
</comment>
<evidence type="ECO:0000256" key="7">
    <source>
        <dbReference type="SAM" id="Phobius"/>
    </source>
</evidence>
<feature type="compositionally biased region" description="Low complexity" evidence="6">
    <location>
        <begin position="224"/>
        <end position="252"/>
    </location>
</feature>
<evidence type="ECO:0000256" key="3">
    <source>
        <dbReference type="ARBA" id="ARBA00022692"/>
    </source>
</evidence>
<evidence type="ECO:0000313" key="10">
    <source>
        <dbReference type="Proteomes" id="UP001242313"/>
    </source>
</evidence>
<dbReference type="Pfam" id="PF12791">
    <property type="entry name" value="RsgI_N"/>
    <property type="match status" value="1"/>
</dbReference>
<evidence type="ECO:0000256" key="5">
    <source>
        <dbReference type="ARBA" id="ARBA00023136"/>
    </source>
</evidence>
<feature type="compositionally biased region" description="Low complexity" evidence="6">
    <location>
        <begin position="302"/>
        <end position="311"/>
    </location>
</feature>
<dbReference type="RefSeq" id="WP_307191686.1">
    <property type="nucleotide sequence ID" value="NZ_JAUSUN010000008.1"/>
</dbReference>
<evidence type="ECO:0000313" key="9">
    <source>
        <dbReference type="EMBL" id="MDQ0413537.1"/>
    </source>
</evidence>
<evidence type="ECO:0000256" key="1">
    <source>
        <dbReference type="ARBA" id="ARBA00004162"/>
    </source>
</evidence>
<accession>A0ABU0FUD6</accession>
<dbReference type="EMBL" id="JAUSUN010000008">
    <property type="protein sequence ID" value="MDQ0413537.1"/>
    <property type="molecule type" value="Genomic_DNA"/>
</dbReference>
<organism evidence="9 10">
    <name type="scientific">Mesobacillus stamsii</name>
    <dbReference type="NCBI Taxonomy" id="225347"/>
    <lineage>
        <taxon>Bacteria</taxon>
        <taxon>Bacillati</taxon>
        <taxon>Bacillota</taxon>
        <taxon>Bacilli</taxon>
        <taxon>Bacillales</taxon>
        <taxon>Bacillaceae</taxon>
        <taxon>Mesobacillus</taxon>
    </lineage>
</organism>
<keyword evidence="2" id="KW-1003">Cell membrane</keyword>